<name>A0ABV9HQ61_9FLAO</name>
<dbReference type="Pfam" id="PF13715">
    <property type="entry name" value="CarbopepD_reg_2"/>
    <property type="match status" value="1"/>
</dbReference>
<evidence type="ECO:0000313" key="3">
    <source>
        <dbReference type="Proteomes" id="UP001596043"/>
    </source>
</evidence>
<dbReference type="InterPro" id="IPR008969">
    <property type="entry name" value="CarboxyPept-like_regulatory"/>
</dbReference>
<feature type="signal peptide" evidence="1">
    <location>
        <begin position="1"/>
        <end position="34"/>
    </location>
</feature>
<comment type="caution">
    <text evidence="2">The sequence shown here is derived from an EMBL/GenBank/DDBJ whole genome shotgun (WGS) entry which is preliminary data.</text>
</comment>
<gene>
    <name evidence="2" type="ORF">ACFO3O_00145</name>
</gene>
<dbReference type="RefSeq" id="WP_379976483.1">
    <property type="nucleotide sequence ID" value="NZ_JBHSFV010000001.1"/>
</dbReference>
<sequence length="138" mass="14993">MKTACMTIHQNVLKTFLAFGILMTFSLFTNTMNAQTTASGQTVTGVVTSDFGNVSQATVILKGTRIAVVCDENGAFTFPQKLKKNDVLLITSLGFEDTEVIIKENTTFVKPFLEGIELTIIGALRTKAVTKAKDPLKQ</sequence>
<organism evidence="2 3">
    <name type="scientific">Dokdonia ponticola</name>
    <dbReference type="NCBI Taxonomy" id="2041041"/>
    <lineage>
        <taxon>Bacteria</taxon>
        <taxon>Pseudomonadati</taxon>
        <taxon>Bacteroidota</taxon>
        <taxon>Flavobacteriia</taxon>
        <taxon>Flavobacteriales</taxon>
        <taxon>Flavobacteriaceae</taxon>
        <taxon>Dokdonia</taxon>
    </lineage>
</organism>
<dbReference type="SUPFAM" id="SSF49464">
    <property type="entry name" value="Carboxypeptidase regulatory domain-like"/>
    <property type="match status" value="1"/>
</dbReference>
<proteinExistence type="predicted"/>
<evidence type="ECO:0000256" key="1">
    <source>
        <dbReference type="SAM" id="SignalP"/>
    </source>
</evidence>
<dbReference type="Proteomes" id="UP001596043">
    <property type="component" value="Unassembled WGS sequence"/>
</dbReference>
<reference evidence="3" key="1">
    <citation type="journal article" date="2019" name="Int. J. Syst. Evol. Microbiol.">
        <title>The Global Catalogue of Microorganisms (GCM) 10K type strain sequencing project: providing services to taxonomists for standard genome sequencing and annotation.</title>
        <authorList>
            <consortium name="The Broad Institute Genomics Platform"/>
            <consortium name="The Broad Institute Genome Sequencing Center for Infectious Disease"/>
            <person name="Wu L."/>
            <person name="Ma J."/>
        </authorList>
    </citation>
    <scope>NUCLEOTIDE SEQUENCE [LARGE SCALE GENOMIC DNA]</scope>
    <source>
        <strain evidence="3">YJ-61-S</strain>
    </source>
</reference>
<accession>A0ABV9HQ61</accession>
<feature type="chain" id="PRO_5045259487" evidence="1">
    <location>
        <begin position="35"/>
        <end position="138"/>
    </location>
</feature>
<protein>
    <submittedName>
        <fullName evidence="2">Carboxypeptidase-like regulatory domain-containing protein</fullName>
    </submittedName>
</protein>
<dbReference type="EMBL" id="JBHSFV010000001">
    <property type="protein sequence ID" value="MFC4632297.1"/>
    <property type="molecule type" value="Genomic_DNA"/>
</dbReference>
<keyword evidence="1" id="KW-0732">Signal</keyword>
<keyword evidence="3" id="KW-1185">Reference proteome</keyword>
<evidence type="ECO:0000313" key="2">
    <source>
        <dbReference type="EMBL" id="MFC4632297.1"/>
    </source>
</evidence>